<dbReference type="GeneID" id="36595942"/>
<name>A0A2J6SZ82_9HELO</name>
<organism evidence="1 2">
    <name type="scientific">Hyaloscypha bicolor E</name>
    <dbReference type="NCBI Taxonomy" id="1095630"/>
    <lineage>
        <taxon>Eukaryota</taxon>
        <taxon>Fungi</taxon>
        <taxon>Dikarya</taxon>
        <taxon>Ascomycota</taxon>
        <taxon>Pezizomycotina</taxon>
        <taxon>Leotiomycetes</taxon>
        <taxon>Helotiales</taxon>
        <taxon>Hyaloscyphaceae</taxon>
        <taxon>Hyaloscypha</taxon>
        <taxon>Hyaloscypha bicolor</taxon>
    </lineage>
</organism>
<dbReference type="Proteomes" id="UP000235371">
    <property type="component" value="Unassembled WGS sequence"/>
</dbReference>
<dbReference type="EMBL" id="KZ613852">
    <property type="protein sequence ID" value="PMD56087.1"/>
    <property type="molecule type" value="Genomic_DNA"/>
</dbReference>
<gene>
    <name evidence="1" type="ORF">K444DRAFT_694455</name>
</gene>
<evidence type="ECO:0000313" key="1">
    <source>
        <dbReference type="EMBL" id="PMD56087.1"/>
    </source>
</evidence>
<proteinExistence type="predicted"/>
<dbReference type="InterPro" id="IPR032710">
    <property type="entry name" value="NTF2-like_dom_sf"/>
</dbReference>
<sequence length="78" mass="8438">MLPAATRDSETDHTSPLCSNNTKTAIITLLRTYQTALNASSTSSILELYTSDGVCMAQHFSQPWSGAIIAAYDKDGQR</sequence>
<dbReference type="RefSeq" id="XP_024732991.1">
    <property type="nucleotide sequence ID" value="XM_024887866.1"/>
</dbReference>
<dbReference type="AlphaFoldDB" id="A0A2J6SZ82"/>
<accession>A0A2J6SZ82</accession>
<dbReference type="InParanoid" id="A0A2J6SZ82"/>
<evidence type="ECO:0000313" key="2">
    <source>
        <dbReference type="Proteomes" id="UP000235371"/>
    </source>
</evidence>
<dbReference type="SUPFAM" id="SSF54427">
    <property type="entry name" value="NTF2-like"/>
    <property type="match status" value="1"/>
</dbReference>
<reference evidence="1 2" key="1">
    <citation type="submission" date="2016-04" db="EMBL/GenBank/DDBJ databases">
        <title>A degradative enzymes factory behind the ericoid mycorrhizal symbiosis.</title>
        <authorList>
            <consortium name="DOE Joint Genome Institute"/>
            <person name="Martino E."/>
            <person name="Morin E."/>
            <person name="Grelet G."/>
            <person name="Kuo A."/>
            <person name="Kohler A."/>
            <person name="Daghino S."/>
            <person name="Barry K."/>
            <person name="Choi C."/>
            <person name="Cichocki N."/>
            <person name="Clum A."/>
            <person name="Copeland A."/>
            <person name="Hainaut M."/>
            <person name="Haridas S."/>
            <person name="Labutti K."/>
            <person name="Lindquist E."/>
            <person name="Lipzen A."/>
            <person name="Khouja H.-R."/>
            <person name="Murat C."/>
            <person name="Ohm R."/>
            <person name="Olson A."/>
            <person name="Spatafora J."/>
            <person name="Veneault-Fourrey C."/>
            <person name="Henrissat B."/>
            <person name="Grigoriev I."/>
            <person name="Martin F."/>
            <person name="Perotto S."/>
        </authorList>
    </citation>
    <scope>NUCLEOTIDE SEQUENCE [LARGE SCALE GENOMIC DNA]</scope>
    <source>
        <strain evidence="1 2">E</strain>
    </source>
</reference>
<dbReference type="OrthoDB" id="332863at2759"/>
<protein>
    <submittedName>
        <fullName evidence="1">Uncharacterized protein</fullName>
    </submittedName>
</protein>
<keyword evidence="2" id="KW-1185">Reference proteome</keyword>